<feature type="domain" description="GST N-terminal" evidence="1">
    <location>
        <begin position="2"/>
        <end position="84"/>
    </location>
</feature>
<dbReference type="InterPro" id="IPR036249">
    <property type="entry name" value="Thioredoxin-like_sf"/>
</dbReference>
<keyword evidence="3" id="KW-1185">Reference proteome</keyword>
<accession>A0ABQ0AAS9</accession>
<dbReference type="SUPFAM" id="SSF52833">
    <property type="entry name" value="Thioredoxin-like"/>
    <property type="match status" value="1"/>
</dbReference>
<sequence>MKIKKIYSNDIAPNPRRVEAAIAFKGLDIDIETIDFAARQQLTPEYLEINPDGTIPVVIMEDGRQFTETTPILTLIEELYPEKPLFGSNTIEKVEIMSWMNKVFLQCFIPLVECLRNGHPMFENRALPGPREVAQIPALAERGKERLGFFWDKANAELADKAFLVNDSASQADIDLMVMSTFAKIAKLAPQEGKHDALRAHTERVKSLLG</sequence>
<dbReference type="PROSITE" id="PS50404">
    <property type="entry name" value="GST_NTER"/>
    <property type="match status" value="1"/>
</dbReference>
<comment type="caution">
    <text evidence="2">The sequence shown here is derived from an EMBL/GenBank/DDBJ whole genome shotgun (WGS) entry which is preliminary data.</text>
</comment>
<evidence type="ECO:0000313" key="3">
    <source>
        <dbReference type="Proteomes" id="UP001465153"/>
    </source>
</evidence>
<dbReference type="InterPro" id="IPR036282">
    <property type="entry name" value="Glutathione-S-Trfase_C_sf"/>
</dbReference>
<dbReference type="Gene3D" id="3.40.30.10">
    <property type="entry name" value="Glutaredoxin"/>
    <property type="match status" value="1"/>
</dbReference>
<dbReference type="EMBL" id="BAABWN010000008">
    <property type="protein sequence ID" value="GAA6168761.1"/>
    <property type="molecule type" value="Genomic_DNA"/>
</dbReference>
<reference evidence="2 3" key="1">
    <citation type="submission" date="2024-04" db="EMBL/GenBank/DDBJ databases">
        <title>Draft genome sequence of Sessilibacter corallicola NBRC 116591.</title>
        <authorList>
            <person name="Miyakawa T."/>
            <person name="Kusuya Y."/>
            <person name="Miura T."/>
        </authorList>
    </citation>
    <scope>NUCLEOTIDE SEQUENCE [LARGE SCALE GENOMIC DNA]</scope>
    <source>
        <strain evidence="2 3">KU-00831-HH</strain>
    </source>
</reference>
<dbReference type="SFLD" id="SFLDS00019">
    <property type="entry name" value="Glutathione_Transferase_(cytos"/>
    <property type="match status" value="1"/>
</dbReference>
<dbReference type="PANTHER" id="PTHR44051">
    <property type="entry name" value="GLUTATHIONE S-TRANSFERASE-RELATED"/>
    <property type="match status" value="1"/>
</dbReference>
<evidence type="ECO:0000259" key="1">
    <source>
        <dbReference type="PROSITE" id="PS50404"/>
    </source>
</evidence>
<protein>
    <submittedName>
        <fullName evidence="2">Glutathione S-transferase</fullName>
    </submittedName>
</protein>
<dbReference type="Gene3D" id="1.20.1050.10">
    <property type="match status" value="1"/>
</dbReference>
<gene>
    <name evidence="2" type="ORF">NBRC116591_25720</name>
</gene>
<dbReference type="InterPro" id="IPR004045">
    <property type="entry name" value="Glutathione_S-Trfase_N"/>
</dbReference>
<dbReference type="PANTHER" id="PTHR44051:SF8">
    <property type="entry name" value="GLUTATHIONE S-TRANSFERASE GSTA"/>
    <property type="match status" value="1"/>
</dbReference>
<proteinExistence type="predicted"/>
<dbReference type="InterPro" id="IPR040079">
    <property type="entry name" value="Glutathione_S-Trfase"/>
</dbReference>
<name>A0ABQ0AAS9_9GAMM</name>
<organism evidence="2 3">
    <name type="scientific">Sessilibacter corallicola</name>
    <dbReference type="NCBI Taxonomy" id="2904075"/>
    <lineage>
        <taxon>Bacteria</taxon>
        <taxon>Pseudomonadati</taxon>
        <taxon>Pseudomonadota</taxon>
        <taxon>Gammaproteobacteria</taxon>
        <taxon>Cellvibrionales</taxon>
        <taxon>Cellvibrionaceae</taxon>
        <taxon>Sessilibacter</taxon>
    </lineage>
</organism>
<dbReference type="SFLD" id="SFLDG00358">
    <property type="entry name" value="Main_(cytGST)"/>
    <property type="match status" value="1"/>
</dbReference>
<dbReference type="SUPFAM" id="SSF47616">
    <property type="entry name" value="GST C-terminal domain-like"/>
    <property type="match status" value="1"/>
</dbReference>
<dbReference type="Proteomes" id="UP001465153">
    <property type="component" value="Unassembled WGS sequence"/>
</dbReference>
<evidence type="ECO:0000313" key="2">
    <source>
        <dbReference type="EMBL" id="GAA6168761.1"/>
    </source>
</evidence>
<dbReference type="RefSeq" id="WP_233088279.1">
    <property type="nucleotide sequence ID" value="NZ_BAABWN010000008.1"/>
</dbReference>
<dbReference type="Pfam" id="PF13417">
    <property type="entry name" value="GST_N_3"/>
    <property type="match status" value="1"/>
</dbReference>